<evidence type="ECO:0000313" key="5">
    <source>
        <dbReference type="EMBL" id="SEN85624.1"/>
    </source>
</evidence>
<dbReference type="FunFam" id="3.40.605.10:FF:000026">
    <property type="entry name" value="Aldehyde dehydrogenase, putative"/>
    <property type="match status" value="1"/>
</dbReference>
<accession>A0A1H8JXZ6</accession>
<dbReference type="Pfam" id="PF00171">
    <property type="entry name" value="Aldedh"/>
    <property type="match status" value="1"/>
</dbReference>
<evidence type="ECO:0000256" key="3">
    <source>
        <dbReference type="ARBA" id="ARBA00023097"/>
    </source>
</evidence>
<dbReference type="Proteomes" id="UP000182160">
    <property type="component" value="Unassembled WGS sequence"/>
</dbReference>
<dbReference type="PANTHER" id="PTHR42804">
    <property type="entry name" value="ALDEHYDE DEHYDROGENASE"/>
    <property type="match status" value="1"/>
</dbReference>
<gene>
    <name evidence="5" type="ORF">SAMN04488077_1414</name>
</gene>
<name>A0A1H8JXZ6_9RHOB</name>
<dbReference type="GO" id="GO:0016620">
    <property type="term" value="F:oxidoreductase activity, acting on the aldehyde or oxo group of donors, NAD or NADP as acceptor"/>
    <property type="evidence" value="ECO:0007669"/>
    <property type="project" value="InterPro"/>
</dbReference>
<dbReference type="PANTHER" id="PTHR42804:SF1">
    <property type="entry name" value="ALDEHYDE DEHYDROGENASE-RELATED"/>
    <property type="match status" value="1"/>
</dbReference>
<dbReference type="InterPro" id="IPR016161">
    <property type="entry name" value="Ald_DH/histidinol_DH"/>
</dbReference>
<reference evidence="5 6" key="1">
    <citation type="submission" date="2016-10" db="EMBL/GenBank/DDBJ databases">
        <authorList>
            <person name="de Groot N.N."/>
        </authorList>
    </citation>
    <scope>NUCLEOTIDE SEQUENCE [LARGE SCALE GENOMIC DNA]</scope>
    <source>
        <strain evidence="5 6">DSM 11457</strain>
    </source>
</reference>
<dbReference type="InterPro" id="IPR015590">
    <property type="entry name" value="Aldehyde_DH_dom"/>
</dbReference>
<dbReference type="SUPFAM" id="SSF53720">
    <property type="entry name" value="ALDH-like"/>
    <property type="match status" value="1"/>
</dbReference>
<dbReference type="Gene3D" id="3.40.605.10">
    <property type="entry name" value="Aldehyde Dehydrogenase, Chain A, domain 1"/>
    <property type="match status" value="1"/>
</dbReference>
<organism evidence="5 6">
    <name type="scientific">Roseovarius tolerans</name>
    <dbReference type="NCBI Taxonomy" id="74031"/>
    <lineage>
        <taxon>Bacteria</taxon>
        <taxon>Pseudomonadati</taxon>
        <taxon>Pseudomonadota</taxon>
        <taxon>Alphaproteobacteria</taxon>
        <taxon>Rhodobacterales</taxon>
        <taxon>Roseobacteraceae</taxon>
        <taxon>Roseovarius</taxon>
    </lineage>
</organism>
<keyword evidence="2" id="KW-0560">Oxidoreductase</keyword>
<protein>
    <submittedName>
        <fullName evidence="5">Aldehyde dehydrogenase family protein</fullName>
    </submittedName>
</protein>
<dbReference type="InterPro" id="IPR016162">
    <property type="entry name" value="Ald_DH_N"/>
</dbReference>
<dbReference type="AlphaFoldDB" id="A0A1H8JXZ6"/>
<comment type="similarity">
    <text evidence="1">Belongs to the aldehyde dehydrogenase family.</text>
</comment>
<feature type="domain" description="Aldehyde dehydrogenase" evidence="4">
    <location>
        <begin position="2"/>
        <end position="86"/>
    </location>
</feature>
<proteinExistence type="inferred from homology"/>
<evidence type="ECO:0000256" key="1">
    <source>
        <dbReference type="ARBA" id="ARBA00009986"/>
    </source>
</evidence>
<sequence length="91" mass="9626">MLVIIPFSDEDEAIEIANDTPYGLAAFVQTGSPNRAERVATRLRAGAVHINGAGINYGSPFGGYKQSGNGREGGIMGLEDYLETKTLHGIS</sequence>
<evidence type="ECO:0000313" key="6">
    <source>
        <dbReference type="Proteomes" id="UP000182160"/>
    </source>
</evidence>
<dbReference type="InterPro" id="IPR016163">
    <property type="entry name" value="Ald_DH_C"/>
</dbReference>
<evidence type="ECO:0000256" key="2">
    <source>
        <dbReference type="ARBA" id="ARBA00023002"/>
    </source>
</evidence>
<dbReference type="Gene3D" id="3.40.309.10">
    <property type="entry name" value="Aldehyde Dehydrogenase, Chain A, domain 2"/>
    <property type="match status" value="1"/>
</dbReference>
<dbReference type="EMBL" id="FOBO01000041">
    <property type="protein sequence ID" value="SEN85624.1"/>
    <property type="molecule type" value="Genomic_DNA"/>
</dbReference>
<keyword evidence="3" id="KW-0558">Oxidation</keyword>
<evidence type="ECO:0000259" key="4">
    <source>
        <dbReference type="Pfam" id="PF00171"/>
    </source>
</evidence>